<keyword evidence="3" id="KW-1185">Reference proteome</keyword>
<evidence type="ECO:0000256" key="1">
    <source>
        <dbReference type="SAM" id="SignalP"/>
    </source>
</evidence>
<accession>A0A9P0A1Z5</accession>
<protein>
    <submittedName>
        <fullName evidence="2">Uncharacterized protein</fullName>
    </submittedName>
</protein>
<sequence>MTLFVLLCSLSLVFAADDMQVTTNMPDEKSLDELLTEYKVLEKWRQKHLLEARKNPKVLEHRSAVEFLDGLEELHFTFKKRREYFETVLRMIRVNGNSLNPSESITKILKCVKDLEITWKKHENRLLGKGCQGAVMATKEPLLDEPIIEKLVPAIASAALRYYQMIPLFNAEVKASPLAELIITIETPSTLTPNSTVGNTP</sequence>
<organism evidence="2 3">
    <name type="scientific">Bemisia tabaci</name>
    <name type="common">Sweetpotato whitefly</name>
    <name type="synonym">Aleurodes tabaci</name>
    <dbReference type="NCBI Taxonomy" id="7038"/>
    <lineage>
        <taxon>Eukaryota</taxon>
        <taxon>Metazoa</taxon>
        <taxon>Ecdysozoa</taxon>
        <taxon>Arthropoda</taxon>
        <taxon>Hexapoda</taxon>
        <taxon>Insecta</taxon>
        <taxon>Pterygota</taxon>
        <taxon>Neoptera</taxon>
        <taxon>Paraneoptera</taxon>
        <taxon>Hemiptera</taxon>
        <taxon>Sternorrhyncha</taxon>
        <taxon>Aleyrodoidea</taxon>
        <taxon>Aleyrodidae</taxon>
        <taxon>Aleyrodinae</taxon>
        <taxon>Bemisia</taxon>
    </lineage>
</organism>
<evidence type="ECO:0000313" key="2">
    <source>
        <dbReference type="EMBL" id="CAH0382282.1"/>
    </source>
</evidence>
<name>A0A9P0A1Z5_BEMTA</name>
<dbReference type="AlphaFoldDB" id="A0A9P0A1Z5"/>
<keyword evidence="1" id="KW-0732">Signal</keyword>
<dbReference type="Proteomes" id="UP001152759">
    <property type="component" value="Chromosome 1"/>
</dbReference>
<gene>
    <name evidence="2" type="ORF">BEMITA_LOCUS1838</name>
</gene>
<reference evidence="2" key="1">
    <citation type="submission" date="2021-12" db="EMBL/GenBank/DDBJ databases">
        <authorList>
            <person name="King R."/>
        </authorList>
    </citation>
    <scope>NUCLEOTIDE SEQUENCE</scope>
</reference>
<evidence type="ECO:0000313" key="3">
    <source>
        <dbReference type="Proteomes" id="UP001152759"/>
    </source>
</evidence>
<proteinExistence type="predicted"/>
<dbReference type="EMBL" id="OU963862">
    <property type="protein sequence ID" value="CAH0382282.1"/>
    <property type="molecule type" value="Genomic_DNA"/>
</dbReference>
<feature type="signal peptide" evidence="1">
    <location>
        <begin position="1"/>
        <end position="15"/>
    </location>
</feature>
<feature type="chain" id="PRO_5040458914" evidence="1">
    <location>
        <begin position="16"/>
        <end position="201"/>
    </location>
</feature>